<feature type="non-terminal residue" evidence="1">
    <location>
        <position position="1"/>
    </location>
</feature>
<sequence length="279" mass="32452">NSYYLDGLEQCNNIDREWTDHVQDEALRYGNVENAVWLQKAGMKQFTALFMTLPPYHMDRISSAACAKHEKQLTCGAEYEGIETTERRVADLKKIGNHRMMFEKECKDSGFVTRVYPCVGQDVNKWIQPCAENVDVYSAIRDSVSQRISSKYEKAVKKVKQSDRDSYKDDMETFENTMTSIALLEGSKCGLFKQMRVCVLRQLLETCGVEAMKAFNMSISLGYLRTERRERLNLDFEVRFQLSHSSELYWFMKAIEMFNGFINGFLEFNDEICMDSEIF</sequence>
<organism evidence="1 2">
    <name type="scientific">Dictyocaulus viviparus</name>
    <name type="common">Bovine lungworm</name>
    <dbReference type="NCBI Taxonomy" id="29172"/>
    <lineage>
        <taxon>Eukaryota</taxon>
        <taxon>Metazoa</taxon>
        <taxon>Ecdysozoa</taxon>
        <taxon>Nematoda</taxon>
        <taxon>Chromadorea</taxon>
        <taxon>Rhabditida</taxon>
        <taxon>Rhabditina</taxon>
        <taxon>Rhabditomorpha</taxon>
        <taxon>Strongyloidea</taxon>
        <taxon>Metastrongylidae</taxon>
        <taxon>Dictyocaulus</taxon>
    </lineage>
</organism>
<gene>
    <name evidence="1" type="ORF">DICVIV_02676</name>
</gene>
<name>A0A0D8Y4J8_DICVI</name>
<proteinExistence type="predicted"/>
<dbReference type="AlphaFoldDB" id="A0A0D8Y4J8"/>
<dbReference type="OrthoDB" id="5801246at2759"/>
<dbReference type="Proteomes" id="UP000053766">
    <property type="component" value="Unassembled WGS sequence"/>
</dbReference>
<evidence type="ECO:0000313" key="1">
    <source>
        <dbReference type="EMBL" id="KJH51117.1"/>
    </source>
</evidence>
<protein>
    <submittedName>
        <fullName evidence="1">Uncharacterized protein</fullName>
    </submittedName>
</protein>
<accession>A0A0D8Y4J8</accession>
<dbReference type="EMBL" id="KN716190">
    <property type="protein sequence ID" value="KJH51117.1"/>
    <property type="molecule type" value="Genomic_DNA"/>
</dbReference>
<evidence type="ECO:0000313" key="2">
    <source>
        <dbReference type="Proteomes" id="UP000053766"/>
    </source>
</evidence>
<reference evidence="2" key="2">
    <citation type="journal article" date="2016" name="Sci. Rep.">
        <title>Dictyocaulus viviparus genome, variome and transcriptome elucidate lungworm biology and support future intervention.</title>
        <authorList>
            <person name="McNulty S.N."/>
            <person name="Strube C."/>
            <person name="Rosa B.A."/>
            <person name="Martin J.C."/>
            <person name="Tyagi R."/>
            <person name="Choi Y.J."/>
            <person name="Wang Q."/>
            <person name="Hallsworth Pepin K."/>
            <person name="Zhang X."/>
            <person name="Ozersky P."/>
            <person name="Wilson R.K."/>
            <person name="Sternberg P.W."/>
            <person name="Gasser R.B."/>
            <person name="Mitreva M."/>
        </authorList>
    </citation>
    <scope>NUCLEOTIDE SEQUENCE [LARGE SCALE GENOMIC DNA]</scope>
    <source>
        <strain evidence="2">HannoverDv2000</strain>
    </source>
</reference>
<keyword evidence="2" id="KW-1185">Reference proteome</keyword>
<reference evidence="1 2" key="1">
    <citation type="submission" date="2013-11" db="EMBL/GenBank/DDBJ databases">
        <title>Draft genome of the bovine lungworm Dictyocaulus viviparus.</title>
        <authorList>
            <person name="Mitreva M."/>
        </authorList>
    </citation>
    <scope>NUCLEOTIDE SEQUENCE [LARGE SCALE GENOMIC DNA]</scope>
    <source>
        <strain evidence="1 2">HannoverDv2000</strain>
    </source>
</reference>